<comment type="caution">
    <text evidence="2">The sequence shown here is derived from an EMBL/GenBank/DDBJ whole genome shotgun (WGS) entry which is preliminary data.</text>
</comment>
<dbReference type="GO" id="GO:0003724">
    <property type="term" value="F:RNA helicase activity"/>
    <property type="evidence" value="ECO:0007669"/>
    <property type="project" value="UniProtKB-EC"/>
</dbReference>
<accession>A0AAN7DCZ2</accession>
<keyword evidence="3" id="KW-1185">Reference proteome</keyword>
<gene>
    <name evidence="2" type="primary">DBP6</name>
    <name evidence="2" type="ORF">ATC70_002786</name>
</gene>
<dbReference type="PANTHER" id="PTHR31635:SF196">
    <property type="entry name" value="REVERSE TRANSCRIPTASE DOMAIN-CONTAINING PROTEIN-RELATED"/>
    <property type="match status" value="1"/>
</dbReference>
<dbReference type="InterPro" id="IPR005135">
    <property type="entry name" value="Endo/exonuclease/phosphatase"/>
</dbReference>
<dbReference type="Gene3D" id="3.60.10.10">
    <property type="entry name" value="Endonuclease/exonuclease/phosphatase"/>
    <property type="match status" value="1"/>
</dbReference>
<dbReference type="Proteomes" id="UP001304243">
    <property type="component" value="Unassembled WGS sequence"/>
</dbReference>
<evidence type="ECO:0000313" key="3">
    <source>
        <dbReference type="Proteomes" id="UP001304243"/>
    </source>
</evidence>
<keyword evidence="2" id="KW-0378">Hydrolase</keyword>
<keyword evidence="2" id="KW-0547">Nucleotide-binding</keyword>
<dbReference type="PROSITE" id="PS50878">
    <property type="entry name" value="RT_POL"/>
    <property type="match status" value="1"/>
</dbReference>
<keyword evidence="2" id="KW-0067">ATP-binding</keyword>
<keyword evidence="2" id="KW-0347">Helicase</keyword>
<sequence length="1403" mass="158696">MPHYDTNTNSFMHNHNLNIASLNCRNLVKASTPEISSDFIRYLRSLHLDILCVQESHAVEAVQDQLNLQFQAHDTLWTQHCGIISFNPLIQLHSLDLDLDQRIIACKVVHANALFPPFTLLNVYAPAQYSPRVRFFRDLLTLPLFDIPSSTSRESLSSLSTLLDSDPSNLSPMLLMGDFNYHATSYLTDDSDDPELDTDNITSGAAIHRHFHRLINTHLFECTHSREEGPLLPTYRRRTGQSTIDYLYASNFLFQHLHSSEIMFLDSSWTDHALLRARFVFSSDRQGSGLWRANPNLSTNPYFIDQLFTALDDFFNTLEISASIDIAASIPPASPQDNWDALKTLVQEIVRRVSRDRSSALERQSKRLQRKRNRICRQYTDPRIRAPLLSTIEKQIGILQREIASNLRLRAGKHWREQGETSAGYLKRTIATRAVKKAITSLINPVTNSLCTDPSSMQTAASSFYAALYSCDAVDSASIDSLCATIPDSDTIADADHDTLQQPFTIADLLTGTHRTKFQSSPGIDGLPYPILNIILNHQKAAQLAVKVFNDALNLGIFPSSWLQTCICLLPKSGDLSNLKNWRPLSLICCDAKIFTRLLNQRLMPFMNKIICPQQSGFMPGRFIGDNGMILNNTRLIAAETSSDSIALLLDQEKAYDRIHPDYLRAVMQRFNLPTNIIHSLITLLFSTQIHININGHISTSSITQQRGIRQGDPISPLLFNIAFDPFLRSIQQDPQFTGFNLHTEAPPPTNQTTSDDISVPMQQLFPDNDGLAVSPDNTPAPPDSPASTPLAVKILAYADDTLVYLHDTQDFHRLQTAITMYMKASNALLNYHKTVATSLSGNPSATWQALLATYGINAWHDRTSATPLIYLGYPICSSITQRNVAFQKLYDSIRNAIALHSQRNISIRGRATILNSLIYSKLWHVLRLTTFTKAQLLSLRSLGTAFINFRIFPRLSFATLSLPRSAGGLGLLDPLSQQQALQWYWVCPLLLQYLDSPAFSKYNTPSLPVLTYTLSWCYSSTVFPHFFYYLLLPYARHRSWFPQSPSRRHSYLNPITNLQSCLSLFQITERHNLYVDAVTCYSLPLYDILLHSLPTTNTLYSSSFIPPNLLLDGSNVAKKLLVSDIFRLDADHQVLRVRSSFQFASHPIVSQRVADFINSRQLIFQPFFAQQCFIAPRPALDPHQPPSLRAFCRSIFVPPSSSPSRSRLPLNSIRFFKKLRKNLPSSSSSLSPLQPPQWRSFWTLAIPLAARTVWYRAIYEKIPTRALLHLRVPDNHPSHLCTICPASPTEDITHALFSCPPKLLVWRYMYHTYLSASPSISDVDLIHFLQQTLLCSSPLLDRDPSLSFNELSIPQLFATTLLTIWQAHWRWIFDRTPFIADTVQLRLARSLARLDAELNLDS</sequence>
<dbReference type="InterPro" id="IPR026960">
    <property type="entry name" value="RVT-Znf"/>
</dbReference>
<reference evidence="2 3" key="1">
    <citation type="submission" date="2022-11" db="EMBL/GenBank/DDBJ databases">
        <title>Mucor velutinosus strain NIH1002 WGS.</title>
        <authorList>
            <person name="Subramanian P."/>
            <person name="Mullikin J.C."/>
            <person name="Segre J.A."/>
            <person name="Zelazny A.M."/>
        </authorList>
    </citation>
    <scope>NUCLEOTIDE SEQUENCE [LARGE SCALE GENOMIC DNA]</scope>
    <source>
        <strain evidence="2 3">NIH1002</strain>
    </source>
</reference>
<proteinExistence type="predicted"/>
<dbReference type="RefSeq" id="XP_064681842.1">
    <property type="nucleotide sequence ID" value="XM_064822156.1"/>
</dbReference>
<dbReference type="PANTHER" id="PTHR31635">
    <property type="entry name" value="REVERSE TRANSCRIPTASE DOMAIN-CONTAINING PROTEIN-RELATED"/>
    <property type="match status" value="1"/>
</dbReference>
<dbReference type="SUPFAM" id="SSF56672">
    <property type="entry name" value="DNA/RNA polymerases"/>
    <property type="match status" value="1"/>
</dbReference>
<name>A0AAN7DCZ2_9FUNG</name>
<dbReference type="InterPro" id="IPR000477">
    <property type="entry name" value="RT_dom"/>
</dbReference>
<dbReference type="InterPro" id="IPR043502">
    <property type="entry name" value="DNA/RNA_pol_sf"/>
</dbReference>
<dbReference type="Pfam" id="PF00078">
    <property type="entry name" value="RVT_1"/>
    <property type="match status" value="1"/>
</dbReference>
<dbReference type="GO" id="GO:0016787">
    <property type="term" value="F:hydrolase activity"/>
    <property type="evidence" value="ECO:0007669"/>
    <property type="project" value="UniProtKB-KW"/>
</dbReference>
<dbReference type="EC" id="3.6.4.13" evidence="2"/>
<organism evidence="2 3">
    <name type="scientific">Mucor velutinosus</name>
    <dbReference type="NCBI Taxonomy" id="708070"/>
    <lineage>
        <taxon>Eukaryota</taxon>
        <taxon>Fungi</taxon>
        <taxon>Fungi incertae sedis</taxon>
        <taxon>Mucoromycota</taxon>
        <taxon>Mucoromycotina</taxon>
        <taxon>Mucoromycetes</taxon>
        <taxon>Mucorales</taxon>
        <taxon>Mucorineae</taxon>
        <taxon>Mucoraceae</taxon>
        <taxon>Mucor</taxon>
    </lineage>
</organism>
<dbReference type="EMBL" id="JASEJX010000015">
    <property type="protein sequence ID" value="KAK4515176.1"/>
    <property type="molecule type" value="Genomic_DNA"/>
</dbReference>
<dbReference type="InterPro" id="IPR036691">
    <property type="entry name" value="Endo/exonu/phosph_ase_sf"/>
</dbReference>
<dbReference type="CDD" id="cd01650">
    <property type="entry name" value="RT_nLTR_like"/>
    <property type="match status" value="1"/>
</dbReference>
<dbReference type="GeneID" id="89946488"/>
<evidence type="ECO:0000313" key="2">
    <source>
        <dbReference type="EMBL" id="KAK4515176.1"/>
    </source>
</evidence>
<dbReference type="SUPFAM" id="SSF56219">
    <property type="entry name" value="DNase I-like"/>
    <property type="match status" value="1"/>
</dbReference>
<evidence type="ECO:0000259" key="1">
    <source>
        <dbReference type="PROSITE" id="PS50878"/>
    </source>
</evidence>
<dbReference type="Pfam" id="PF03372">
    <property type="entry name" value="Exo_endo_phos"/>
    <property type="match status" value="1"/>
</dbReference>
<feature type="domain" description="Reverse transcriptase" evidence="1">
    <location>
        <begin position="551"/>
        <end position="876"/>
    </location>
</feature>
<protein>
    <submittedName>
        <fullName evidence="2">ATP-dependent RNA helicase dbp6</fullName>
        <ecNumber evidence="2">3.6.4.13</ecNumber>
    </submittedName>
</protein>
<dbReference type="Pfam" id="PF13966">
    <property type="entry name" value="zf-RVT"/>
    <property type="match status" value="1"/>
</dbReference>